<proteinExistence type="predicted"/>
<reference evidence="2 3" key="1">
    <citation type="submission" date="2018-08" db="EMBL/GenBank/DDBJ databases">
        <title>Sequencing the genomes of 1000 actinobacteria strains.</title>
        <authorList>
            <person name="Klenk H.-P."/>
        </authorList>
    </citation>
    <scope>NUCLEOTIDE SEQUENCE [LARGE SCALE GENOMIC DNA]</scope>
    <source>
        <strain evidence="2 3">DSM 22967</strain>
    </source>
</reference>
<keyword evidence="1" id="KW-0175">Coiled coil</keyword>
<dbReference type="OrthoDB" id="3278611at2"/>
<dbReference type="EMBL" id="QTUA01000001">
    <property type="protein sequence ID" value="REF30460.1"/>
    <property type="molecule type" value="Genomic_DNA"/>
</dbReference>
<keyword evidence="3" id="KW-1185">Reference proteome</keyword>
<dbReference type="Proteomes" id="UP000256253">
    <property type="component" value="Unassembled WGS sequence"/>
</dbReference>
<accession>A0A3D9UR49</accession>
<evidence type="ECO:0000313" key="3">
    <source>
        <dbReference type="Proteomes" id="UP000256253"/>
    </source>
</evidence>
<protein>
    <submittedName>
        <fullName evidence="2">Uncharacterized protein</fullName>
    </submittedName>
</protein>
<feature type="coiled-coil region" evidence="1">
    <location>
        <begin position="514"/>
        <end position="541"/>
    </location>
</feature>
<evidence type="ECO:0000256" key="1">
    <source>
        <dbReference type="SAM" id="Coils"/>
    </source>
</evidence>
<evidence type="ECO:0000313" key="2">
    <source>
        <dbReference type="EMBL" id="REF30460.1"/>
    </source>
</evidence>
<sequence length="610" mass="64460">MTDTTPSAAQNLRVVRGEMNAPWSDASGQSYAAGGPLLEEFVAALDLGGARRVLIAGPHTTALVAKVADVAADAQVTALVRSVGDAEALCLAVPGVEVVAGSLEGFVETAPEPFDAVLALDGVDRLESYDSSDLSWADSTRALIGLGGDEGLVVLSHAYDTAPVNLLDARPADRRHGDDEMRPLRADRTRPTGARGFLLPLTPFSDRQFTQAYSLFGPANAPRLIVEGVEFGAPEAFVGYAVSAARSHCRPLLAPADEMIRVLARGNRLDEAADGGLLVLGAAVPVDFLHASAGGAVSAGRYLGGDGRLEIVSRSTAGQWPDDAAVEVVESETAQPSETAKYLPIQTAPTRTPDRSIEPAADLLPATIALGSTVEDEFVRLAALGDVPAFRELAGAVGRFVESLPVTERRAVRFDNIHLDGRGFSHGLEALRWSDTVGTAQSLAAAFWLLQDRLRRDDLRHPWPDHVGGESLVALWLEMAGHEHGADEAAVTGRQLADALALPGAFPAGAVPDLRTALTDAATARRELAEAQGQIFGLERTIGFRDKQLRTREDVIRNLRAKGGSAVPGTAAAPSVTKMVKRATEVRSVGELTAGINRVVNRAKRQRAKK</sequence>
<organism evidence="2 3">
    <name type="scientific">Calidifontibacter indicus</name>
    <dbReference type="NCBI Taxonomy" id="419650"/>
    <lineage>
        <taxon>Bacteria</taxon>
        <taxon>Bacillati</taxon>
        <taxon>Actinomycetota</taxon>
        <taxon>Actinomycetes</taxon>
        <taxon>Micrococcales</taxon>
        <taxon>Dermacoccaceae</taxon>
        <taxon>Calidifontibacter</taxon>
    </lineage>
</organism>
<comment type="caution">
    <text evidence="2">The sequence shown here is derived from an EMBL/GenBank/DDBJ whole genome shotgun (WGS) entry which is preliminary data.</text>
</comment>
<gene>
    <name evidence="2" type="ORF">DFJ65_1468</name>
</gene>
<dbReference type="AlphaFoldDB" id="A0A3D9UR49"/>
<name>A0A3D9UR49_9MICO</name>
<dbReference type="RefSeq" id="WP_115922450.1">
    <property type="nucleotide sequence ID" value="NZ_QTUA01000001.1"/>
</dbReference>